<dbReference type="GO" id="GO:0046872">
    <property type="term" value="F:metal ion binding"/>
    <property type="evidence" value="ECO:0007669"/>
    <property type="project" value="UniProtKB-KW"/>
</dbReference>
<name>A0A9J6NWQ2_9CLOT</name>
<proteinExistence type="inferred from homology"/>
<feature type="binding site" evidence="8">
    <location>
        <position position="96"/>
    </location>
    <ligand>
        <name>GTP</name>
        <dbReference type="ChEBI" id="CHEBI:37565"/>
    </ligand>
</feature>
<evidence type="ECO:0000256" key="2">
    <source>
        <dbReference type="ARBA" id="ARBA00022679"/>
    </source>
</evidence>
<keyword evidence="10" id="KW-0548">Nucleotidyltransferase</keyword>
<evidence type="ECO:0000313" key="10">
    <source>
        <dbReference type="EMBL" id="MCM1988874.1"/>
    </source>
</evidence>
<dbReference type="InterPro" id="IPR029044">
    <property type="entry name" value="Nucleotide-diphossugar_trans"/>
</dbReference>
<dbReference type="SUPFAM" id="SSF53448">
    <property type="entry name" value="Nucleotide-diphospho-sugar transferases"/>
    <property type="match status" value="1"/>
</dbReference>
<keyword evidence="11" id="KW-1185">Reference proteome</keyword>
<organism evidence="10 11">
    <name type="scientific">Oceanirhabdus seepicola</name>
    <dbReference type="NCBI Taxonomy" id="2828781"/>
    <lineage>
        <taxon>Bacteria</taxon>
        <taxon>Bacillati</taxon>
        <taxon>Bacillota</taxon>
        <taxon>Clostridia</taxon>
        <taxon>Eubacteriales</taxon>
        <taxon>Clostridiaceae</taxon>
        <taxon>Oceanirhabdus</taxon>
    </lineage>
</organism>
<dbReference type="Proteomes" id="UP001056429">
    <property type="component" value="Unassembled WGS sequence"/>
</dbReference>
<feature type="binding site" evidence="8">
    <location>
        <position position="67"/>
    </location>
    <ligand>
        <name>GTP</name>
        <dbReference type="ChEBI" id="CHEBI:37565"/>
    </ligand>
</feature>
<feature type="binding site" evidence="8">
    <location>
        <position position="96"/>
    </location>
    <ligand>
        <name>Mg(2+)</name>
        <dbReference type="ChEBI" id="CHEBI:18420"/>
    </ligand>
</feature>
<dbReference type="Pfam" id="PF12804">
    <property type="entry name" value="NTP_transf_3"/>
    <property type="match status" value="1"/>
</dbReference>
<dbReference type="GO" id="GO:0005737">
    <property type="term" value="C:cytoplasm"/>
    <property type="evidence" value="ECO:0007669"/>
    <property type="project" value="UniProtKB-SubCell"/>
</dbReference>
<keyword evidence="7 8" id="KW-0501">Molybdenum cofactor biosynthesis</keyword>
<keyword evidence="2 8" id="KW-0808">Transferase</keyword>
<dbReference type="EMBL" id="JAGSOJ010000001">
    <property type="protein sequence ID" value="MCM1988874.1"/>
    <property type="molecule type" value="Genomic_DNA"/>
</dbReference>
<sequence>MNKLGSAVILCGGKSSRMGFDKSKIKINDTLLLDITAESLEEIFDEIILVTDKKEKFRNSKYTIIEDSKKNCGSAEGIYTGLKYASSEYVFVLACDMPVISIEYIKYMMTIIKNNNNIEGVISKNGKWIEPMHSFYSKNMLPHFKEALDQNKLKISKIIENGNMHYIEERIIRKYSKDLNIFINLNYIEDLSILNTINYKGKKSYGHC</sequence>
<dbReference type="Gene3D" id="3.90.550.10">
    <property type="entry name" value="Spore Coat Polysaccharide Biosynthesis Protein SpsA, Chain A"/>
    <property type="match status" value="1"/>
</dbReference>
<comment type="cofactor">
    <cofactor evidence="8">
        <name>Mg(2+)</name>
        <dbReference type="ChEBI" id="CHEBI:18420"/>
    </cofactor>
</comment>
<keyword evidence="4 8" id="KW-0547">Nucleotide-binding</keyword>
<evidence type="ECO:0000256" key="1">
    <source>
        <dbReference type="ARBA" id="ARBA00022490"/>
    </source>
</evidence>
<dbReference type="PANTHER" id="PTHR19136">
    <property type="entry name" value="MOLYBDENUM COFACTOR GUANYLYLTRANSFERASE"/>
    <property type="match status" value="1"/>
</dbReference>
<dbReference type="GO" id="GO:0005525">
    <property type="term" value="F:GTP binding"/>
    <property type="evidence" value="ECO:0007669"/>
    <property type="project" value="UniProtKB-UniRule"/>
</dbReference>
<evidence type="ECO:0000256" key="5">
    <source>
        <dbReference type="ARBA" id="ARBA00022842"/>
    </source>
</evidence>
<evidence type="ECO:0000256" key="4">
    <source>
        <dbReference type="ARBA" id="ARBA00022741"/>
    </source>
</evidence>
<keyword evidence="1 8" id="KW-0963">Cytoplasm</keyword>
<dbReference type="HAMAP" id="MF_00316">
    <property type="entry name" value="MobA"/>
    <property type="match status" value="1"/>
</dbReference>
<feature type="binding site" evidence="8">
    <location>
        <begin position="10"/>
        <end position="12"/>
    </location>
    <ligand>
        <name>GTP</name>
        <dbReference type="ChEBI" id="CHEBI:37565"/>
    </ligand>
</feature>
<evidence type="ECO:0000256" key="7">
    <source>
        <dbReference type="ARBA" id="ARBA00023150"/>
    </source>
</evidence>
<comment type="catalytic activity">
    <reaction evidence="8">
        <text>Mo-molybdopterin + GTP + H(+) = Mo-molybdopterin guanine dinucleotide + diphosphate</text>
        <dbReference type="Rhea" id="RHEA:34243"/>
        <dbReference type="ChEBI" id="CHEBI:15378"/>
        <dbReference type="ChEBI" id="CHEBI:33019"/>
        <dbReference type="ChEBI" id="CHEBI:37565"/>
        <dbReference type="ChEBI" id="CHEBI:71302"/>
        <dbReference type="ChEBI" id="CHEBI:71310"/>
        <dbReference type="EC" id="2.7.7.77"/>
    </reaction>
</comment>
<reference evidence="10" key="2">
    <citation type="submission" date="2021-04" db="EMBL/GenBank/DDBJ databases">
        <authorList>
            <person name="Dong X."/>
        </authorList>
    </citation>
    <scope>NUCLEOTIDE SEQUENCE</scope>
    <source>
        <strain evidence="10">ZWT</strain>
    </source>
</reference>
<comment type="domain">
    <text evidence="8">The N-terminal domain determines nucleotide recognition and specific binding, while the C-terminal domain determines the specific binding to the target protein.</text>
</comment>
<dbReference type="PANTHER" id="PTHR19136:SF81">
    <property type="entry name" value="MOLYBDENUM COFACTOR GUANYLYLTRANSFERASE"/>
    <property type="match status" value="1"/>
</dbReference>
<accession>A0A9J6NWQ2</accession>
<reference evidence="10" key="1">
    <citation type="journal article" date="2021" name="mSystems">
        <title>Bacteria and Archaea Synergistically Convert Glycine Betaine to Biogenic Methane in the Formosa Cold Seep of the South China Sea.</title>
        <authorList>
            <person name="Li L."/>
            <person name="Zhang W."/>
            <person name="Zhang S."/>
            <person name="Song L."/>
            <person name="Sun Q."/>
            <person name="Zhang H."/>
            <person name="Xiang H."/>
            <person name="Dong X."/>
        </authorList>
    </citation>
    <scope>NUCLEOTIDE SEQUENCE</scope>
    <source>
        <strain evidence="10">ZWT</strain>
    </source>
</reference>
<comment type="function">
    <text evidence="8">Transfers a GMP moiety from GTP to Mo-molybdopterin (Mo-MPT) cofactor (Moco or molybdenum cofactor) to form Mo-molybdopterin guanine dinucleotide (Mo-MGD) cofactor.</text>
</comment>
<gene>
    <name evidence="8" type="primary">mobA</name>
    <name evidence="10" type="ORF">KDK92_03905</name>
</gene>
<feature type="binding site" evidence="8">
    <location>
        <position position="22"/>
    </location>
    <ligand>
        <name>GTP</name>
        <dbReference type="ChEBI" id="CHEBI:37565"/>
    </ligand>
</feature>
<dbReference type="RefSeq" id="WP_250857740.1">
    <property type="nucleotide sequence ID" value="NZ_JAGSOJ010000001.1"/>
</dbReference>
<comment type="caution">
    <text evidence="10">The sequence shown here is derived from an EMBL/GenBank/DDBJ whole genome shotgun (WGS) entry which is preliminary data.</text>
</comment>
<dbReference type="CDD" id="cd02503">
    <property type="entry name" value="MobA"/>
    <property type="match status" value="1"/>
</dbReference>
<keyword evidence="5 8" id="KW-0460">Magnesium</keyword>
<comment type="subcellular location">
    <subcellularLocation>
        <location evidence="8">Cytoplasm</location>
    </subcellularLocation>
</comment>
<evidence type="ECO:0000313" key="11">
    <source>
        <dbReference type="Proteomes" id="UP001056429"/>
    </source>
</evidence>
<evidence type="ECO:0000256" key="8">
    <source>
        <dbReference type="HAMAP-Rule" id="MF_00316"/>
    </source>
</evidence>
<protein>
    <recommendedName>
        <fullName evidence="8">Probable molybdenum cofactor guanylyltransferase</fullName>
        <shortName evidence="8">MoCo guanylyltransferase</shortName>
        <ecNumber evidence="8">2.7.7.77</ecNumber>
    </recommendedName>
    <alternativeName>
        <fullName evidence="8">GTP:molybdopterin guanylyltransferase</fullName>
    </alternativeName>
    <alternativeName>
        <fullName evidence="8">Mo-MPT guanylyltransferase</fullName>
    </alternativeName>
    <alternativeName>
        <fullName evidence="8">Molybdopterin guanylyltransferase</fullName>
    </alternativeName>
    <alternativeName>
        <fullName evidence="8">Molybdopterin-guanine dinucleotide synthase</fullName>
        <shortName evidence="8">MGD synthase</shortName>
    </alternativeName>
</protein>
<comment type="caution">
    <text evidence="8">Lacks conserved residue(s) required for the propagation of feature annotation.</text>
</comment>
<dbReference type="EC" id="2.7.7.77" evidence="8"/>
<dbReference type="GO" id="GO:0006777">
    <property type="term" value="P:Mo-molybdopterin cofactor biosynthetic process"/>
    <property type="evidence" value="ECO:0007669"/>
    <property type="project" value="UniProtKB-KW"/>
</dbReference>
<evidence type="ECO:0000256" key="3">
    <source>
        <dbReference type="ARBA" id="ARBA00022723"/>
    </source>
</evidence>
<evidence type="ECO:0000256" key="6">
    <source>
        <dbReference type="ARBA" id="ARBA00023134"/>
    </source>
</evidence>
<feature type="domain" description="MobA-like NTP transferase" evidence="9">
    <location>
        <begin position="7"/>
        <end position="153"/>
    </location>
</feature>
<dbReference type="InterPro" id="IPR013482">
    <property type="entry name" value="Molybde_CF_guanTrfase"/>
</dbReference>
<keyword evidence="3 8" id="KW-0479">Metal-binding</keyword>
<keyword evidence="6 8" id="KW-0342">GTP-binding</keyword>
<dbReference type="InterPro" id="IPR025877">
    <property type="entry name" value="MobA-like_NTP_Trfase"/>
</dbReference>
<comment type="similarity">
    <text evidence="8">Belongs to the MobA family.</text>
</comment>
<dbReference type="AlphaFoldDB" id="A0A9J6NWQ2"/>
<evidence type="ECO:0000259" key="9">
    <source>
        <dbReference type="Pfam" id="PF12804"/>
    </source>
</evidence>
<dbReference type="GO" id="GO:0061603">
    <property type="term" value="F:molybdenum cofactor guanylyltransferase activity"/>
    <property type="evidence" value="ECO:0007669"/>
    <property type="project" value="UniProtKB-EC"/>
</dbReference>